<dbReference type="Proteomes" id="UP000184278">
    <property type="component" value="Unassembled WGS sequence"/>
</dbReference>
<reference evidence="3" key="1">
    <citation type="submission" date="2016-11" db="EMBL/GenBank/DDBJ databases">
        <authorList>
            <person name="Varghese N."/>
            <person name="Submissions S."/>
        </authorList>
    </citation>
    <scope>NUCLEOTIDE SEQUENCE [LARGE SCALE GENOMIC DNA]</scope>
    <source>
        <strain evidence="3">DSM 3071</strain>
    </source>
</reference>
<dbReference type="RefSeq" id="WP_073386299.1">
    <property type="nucleotide sequence ID" value="NZ_FQXK01000009.1"/>
</dbReference>
<dbReference type="STRING" id="1121131.SAMN02745229_01211"/>
<dbReference type="OrthoDB" id="2027763at2"/>
<keyword evidence="2" id="KW-0238">DNA-binding</keyword>
<gene>
    <name evidence="2" type="ORF">SAMN02745229_01211</name>
</gene>
<evidence type="ECO:0000313" key="3">
    <source>
        <dbReference type="Proteomes" id="UP000184278"/>
    </source>
</evidence>
<feature type="domain" description="WCX" evidence="1">
    <location>
        <begin position="352"/>
        <end position="431"/>
    </location>
</feature>
<proteinExistence type="predicted"/>
<name>A0A1M5X014_BUTFI</name>
<keyword evidence="3" id="KW-1185">Reference proteome</keyword>
<protein>
    <submittedName>
        <fullName evidence="2">Predicted DNA-binding transcriptional regulator YafY, contains an HTH and WYL domains</fullName>
    </submittedName>
</protein>
<sequence length="450" mass="52403">MAKKDFKQIVLNYLLQYPNENVNRDTLIAETEISKSRLSEILESIRQDGYTITTPPRSGIIKLETTDDQVVLPAIKDSDIRQWLILFLLSHFGPLSFRELILKTLCIKEYAPDYSLKINDKKAYDDNNLIKSIRHQKSSNNSDEDIDVAGDYISITTLRKDLNILIKSGLVELNNGRKSTYKLISEIPPIITISEDSLYNFCQEHEEHLSITSDLSSVTQAYNKIKKLIAWDDSEHKQRSFGKINQISKKQIKKFNAFISHPYKTNRITLHSEYDGKVRHDTVSVALLYYSVENGIFYALCYNHTQDRIEADRLEYIDTITDEKQKNTIFHSQEYLQIYNDMFGPGLDKDLYHVKVLFADFGNNITRFYNLATIRKHASMRKIDNPPDGCPYKYVYEDDLRGLDDFARFLRSFGYSVLALEPPELKERMMNTYNWIIEKNEEMDGISNEK</sequence>
<dbReference type="AlphaFoldDB" id="A0A1M5X014"/>
<dbReference type="GO" id="GO:0003677">
    <property type="term" value="F:DNA binding"/>
    <property type="evidence" value="ECO:0007669"/>
    <property type="project" value="UniProtKB-KW"/>
</dbReference>
<dbReference type="EMBL" id="FQXK01000009">
    <property type="protein sequence ID" value="SHH93209.1"/>
    <property type="molecule type" value="Genomic_DNA"/>
</dbReference>
<evidence type="ECO:0000259" key="1">
    <source>
        <dbReference type="Pfam" id="PF25583"/>
    </source>
</evidence>
<dbReference type="InterPro" id="IPR057727">
    <property type="entry name" value="WCX_dom"/>
</dbReference>
<dbReference type="GeneID" id="89510407"/>
<dbReference type="Pfam" id="PF25583">
    <property type="entry name" value="WCX"/>
    <property type="match status" value="1"/>
</dbReference>
<organism evidence="2 3">
    <name type="scientific">Butyrivibrio fibrisolvens DSM 3071</name>
    <dbReference type="NCBI Taxonomy" id="1121131"/>
    <lineage>
        <taxon>Bacteria</taxon>
        <taxon>Bacillati</taxon>
        <taxon>Bacillota</taxon>
        <taxon>Clostridia</taxon>
        <taxon>Lachnospirales</taxon>
        <taxon>Lachnospiraceae</taxon>
        <taxon>Butyrivibrio</taxon>
    </lineage>
</organism>
<evidence type="ECO:0000313" key="2">
    <source>
        <dbReference type="EMBL" id="SHH93209.1"/>
    </source>
</evidence>
<accession>A0A1M5X014</accession>